<keyword evidence="1" id="KW-1133">Transmembrane helix</keyword>
<sequence>MVRAERKPLRKPPPSHILSVGSNKMKEHFKIELDLAKNIPFVLDAVIEIGIGIVLLVRSTTVDSMYYLGVGLVIFGLTQLIRKLKTFHLTDSDLIIKRPLLPFPIAEARFPISSIKEIRFNNIKGRFGGPHLTVISSLKNDDFRIETKTKNIDLFEIELKRLNIKTERNGL</sequence>
<keyword evidence="1" id="KW-0812">Transmembrane</keyword>
<dbReference type="EMBL" id="FXAW01000010">
    <property type="protein sequence ID" value="SMG51535.1"/>
    <property type="molecule type" value="Genomic_DNA"/>
</dbReference>
<keyword evidence="3" id="KW-1185">Reference proteome</keyword>
<protein>
    <recommendedName>
        <fullName evidence="4">PH domain-containing protein</fullName>
    </recommendedName>
</protein>
<accession>A0A1X7LCP7</accession>
<evidence type="ECO:0000313" key="3">
    <source>
        <dbReference type="Proteomes" id="UP000193804"/>
    </source>
</evidence>
<evidence type="ECO:0008006" key="4">
    <source>
        <dbReference type="Google" id="ProtNLM"/>
    </source>
</evidence>
<keyword evidence="1" id="KW-0472">Membrane</keyword>
<dbReference type="AlphaFoldDB" id="A0A1X7LCP7"/>
<evidence type="ECO:0000313" key="2">
    <source>
        <dbReference type="EMBL" id="SMG51535.1"/>
    </source>
</evidence>
<proteinExistence type="predicted"/>
<gene>
    <name evidence="2" type="ORF">SAMN05661096_03778</name>
</gene>
<reference evidence="3" key="1">
    <citation type="submission" date="2017-04" db="EMBL/GenBank/DDBJ databases">
        <authorList>
            <person name="Varghese N."/>
            <person name="Submissions S."/>
        </authorList>
    </citation>
    <scope>NUCLEOTIDE SEQUENCE [LARGE SCALE GENOMIC DNA]</scope>
    <source>
        <strain evidence="3">DSM 4125</strain>
    </source>
</reference>
<organism evidence="2 3">
    <name type="scientific">Marivirga sericea</name>
    <dbReference type="NCBI Taxonomy" id="1028"/>
    <lineage>
        <taxon>Bacteria</taxon>
        <taxon>Pseudomonadati</taxon>
        <taxon>Bacteroidota</taxon>
        <taxon>Cytophagia</taxon>
        <taxon>Cytophagales</taxon>
        <taxon>Marivirgaceae</taxon>
        <taxon>Marivirga</taxon>
    </lineage>
</organism>
<name>A0A1X7LCP7_9BACT</name>
<dbReference type="Proteomes" id="UP000193804">
    <property type="component" value="Unassembled WGS sequence"/>
</dbReference>
<dbReference type="STRING" id="1028.SAMN05661096_03778"/>
<feature type="transmembrane region" description="Helical" evidence="1">
    <location>
        <begin position="64"/>
        <end position="81"/>
    </location>
</feature>
<evidence type="ECO:0000256" key="1">
    <source>
        <dbReference type="SAM" id="Phobius"/>
    </source>
</evidence>
<feature type="transmembrane region" description="Helical" evidence="1">
    <location>
        <begin position="39"/>
        <end position="58"/>
    </location>
</feature>